<evidence type="ECO:0000313" key="2">
    <source>
        <dbReference type="EnsemblMetazoa" id="CJA32250.1"/>
    </source>
</evidence>
<protein>
    <submittedName>
        <fullName evidence="2">Uncharacterized protein</fullName>
    </submittedName>
</protein>
<dbReference type="EnsemblMetazoa" id="CJA32250.1">
    <property type="protein sequence ID" value="CJA32250.1"/>
    <property type="gene ID" value="WBGene00208097"/>
</dbReference>
<evidence type="ECO:0000256" key="1">
    <source>
        <dbReference type="SAM" id="MobiDB-lite"/>
    </source>
</evidence>
<evidence type="ECO:0000313" key="3">
    <source>
        <dbReference type="Proteomes" id="UP000005237"/>
    </source>
</evidence>
<proteinExistence type="predicted"/>
<sequence>MYTFVSHRIYDEGLSHSLDDFFFFFYTFWLYVNTKCTFVSKNRVGGDKNQKKKRSARSGIRTHAPIRVPEHPEDLELEASYRLSLAP</sequence>
<organism evidence="2 3">
    <name type="scientific">Caenorhabditis japonica</name>
    <dbReference type="NCBI Taxonomy" id="281687"/>
    <lineage>
        <taxon>Eukaryota</taxon>
        <taxon>Metazoa</taxon>
        <taxon>Ecdysozoa</taxon>
        <taxon>Nematoda</taxon>
        <taxon>Chromadorea</taxon>
        <taxon>Rhabditida</taxon>
        <taxon>Rhabditina</taxon>
        <taxon>Rhabditomorpha</taxon>
        <taxon>Rhabditoidea</taxon>
        <taxon>Rhabditidae</taxon>
        <taxon>Peloderinae</taxon>
        <taxon>Caenorhabditis</taxon>
    </lineage>
</organism>
<name>A0A8R1ECK5_CAEJA</name>
<dbReference type="AlphaFoldDB" id="A0A8R1ECK5"/>
<reference evidence="2" key="2">
    <citation type="submission" date="2022-06" db="UniProtKB">
        <authorList>
            <consortium name="EnsemblMetazoa"/>
        </authorList>
    </citation>
    <scope>IDENTIFICATION</scope>
    <source>
        <strain evidence="2">DF5081</strain>
    </source>
</reference>
<dbReference type="Proteomes" id="UP000005237">
    <property type="component" value="Unassembled WGS sequence"/>
</dbReference>
<keyword evidence="3" id="KW-1185">Reference proteome</keyword>
<accession>A0A8R1ECK5</accession>
<reference evidence="3" key="1">
    <citation type="submission" date="2010-08" db="EMBL/GenBank/DDBJ databases">
        <authorList>
            <consortium name="Caenorhabditis japonica Sequencing Consortium"/>
            <person name="Wilson R.K."/>
        </authorList>
    </citation>
    <scope>NUCLEOTIDE SEQUENCE [LARGE SCALE GENOMIC DNA]</scope>
    <source>
        <strain evidence="3">DF5081</strain>
    </source>
</reference>
<feature type="region of interest" description="Disordered" evidence="1">
    <location>
        <begin position="43"/>
        <end position="63"/>
    </location>
</feature>